<gene>
    <name evidence="4" type="ORF">G6N73_26240</name>
</gene>
<dbReference type="InterPro" id="IPR013325">
    <property type="entry name" value="RNA_pol_sigma_r2"/>
</dbReference>
<evidence type="ECO:0000313" key="4">
    <source>
        <dbReference type="EMBL" id="NGO54582.1"/>
    </source>
</evidence>
<keyword evidence="5" id="KW-1185">Reference proteome</keyword>
<accession>A0A6G4WIF8</accession>
<dbReference type="InterPro" id="IPR014284">
    <property type="entry name" value="RNA_pol_sigma-70_dom"/>
</dbReference>
<dbReference type="GO" id="GO:0003677">
    <property type="term" value="F:DNA binding"/>
    <property type="evidence" value="ECO:0007669"/>
    <property type="project" value="InterPro"/>
</dbReference>
<comment type="caution">
    <text evidence="4">The sequence shown here is derived from an EMBL/GenBank/DDBJ whole genome shotgun (WGS) entry which is preliminary data.</text>
</comment>
<dbReference type="Pfam" id="PF08281">
    <property type="entry name" value="Sigma70_r4_2"/>
    <property type="match status" value="1"/>
</dbReference>
<dbReference type="InterPro" id="IPR007627">
    <property type="entry name" value="RNA_pol_sigma70_r2"/>
</dbReference>
<dbReference type="AlphaFoldDB" id="A0A6G4WIF8"/>
<evidence type="ECO:0000313" key="5">
    <source>
        <dbReference type="Proteomes" id="UP001642900"/>
    </source>
</evidence>
<feature type="domain" description="RNA polymerase sigma-70 region 2" evidence="1">
    <location>
        <begin position="14"/>
        <end position="81"/>
    </location>
</feature>
<dbReference type="Pfam" id="PF04542">
    <property type="entry name" value="Sigma70_r2"/>
    <property type="match status" value="1"/>
</dbReference>
<dbReference type="EMBL" id="JAAKZF010000057">
    <property type="protein sequence ID" value="NGO54582.1"/>
    <property type="molecule type" value="Genomic_DNA"/>
</dbReference>
<evidence type="ECO:0000259" key="2">
    <source>
        <dbReference type="Pfam" id="PF08281"/>
    </source>
</evidence>
<sequence>MNEARGIERTVEAIYRAESRRVLATLIRLLSDFDLAEEALHDAFAAASERWRRDGAPANPRAWLVSAGRFKAIDRLRRRARFDASLTELAERLDAENQDAAMREAEEIEDDRLRLIFTCCHPSLPPDAQLALTLREVCGLTTEEIARAFLTAAPTLAQRIVRAKTRIRDAKIPYEVPARTDLPDRLDSVLHTIYLVFNEGYSASSGASLTRHDLSGEAIRLGRLLVELLPEPEAIGLLALMLLQESRRPARTSPSGELVLLADQDRTLWDRKQIEEGTALLERALFSRRFGPYTLQAAIAAVHANAPDTGATDWGEIAGLYDILLQADPSPVIALNRAAAIAMRDGPAAGLALIDAIFARGELLDYHLAHSARADFCRRLGRTADARASYLQALSLTRQEPERRFIERRLAELGE</sequence>
<dbReference type="NCBIfam" id="TIGR02937">
    <property type="entry name" value="sigma70-ECF"/>
    <property type="match status" value="1"/>
</dbReference>
<dbReference type="SUPFAM" id="SSF88946">
    <property type="entry name" value="Sigma2 domain of RNA polymerase sigma factors"/>
    <property type="match status" value="1"/>
</dbReference>
<evidence type="ECO:0000259" key="1">
    <source>
        <dbReference type="Pfam" id="PF04542"/>
    </source>
</evidence>
<feature type="domain" description="RNA polymerase sigma factor 70 region 4 type 2" evidence="2">
    <location>
        <begin position="116"/>
        <end position="166"/>
    </location>
</feature>
<evidence type="ECO:0000259" key="3">
    <source>
        <dbReference type="Pfam" id="PF20239"/>
    </source>
</evidence>
<dbReference type="PANTHER" id="PTHR47756:SF2">
    <property type="entry name" value="BLL6612 PROTEIN"/>
    <property type="match status" value="1"/>
</dbReference>
<dbReference type="InterPro" id="IPR036388">
    <property type="entry name" value="WH-like_DNA-bd_sf"/>
</dbReference>
<dbReference type="GO" id="GO:0016987">
    <property type="term" value="F:sigma factor activity"/>
    <property type="evidence" value="ECO:0007669"/>
    <property type="project" value="InterPro"/>
</dbReference>
<dbReference type="InterPro" id="IPR046531">
    <property type="entry name" value="DUF6596"/>
</dbReference>
<dbReference type="Gene3D" id="1.10.10.10">
    <property type="entry name" value="Winged helix-like DNA-binding domain superfamily/Winged helix DNA-binding domain"/>
    <property type="match status" value="1"/>
</dbReference>
<reference evidence="4 5" key="1">
    <citation type="submission" date="2020-02" db="EMBL/GenBank/DDBJ databases">
        <title>Genome sequence of strain CCNWXJ40-4.</title>
        <authorList>
            <person name="Gao J."/>
            <person name="Sun J."/>
        </authorList>
    </citation>
    <scope>NUCLEOTIDE SEQUENCE [LARGE SCALE GENOMIC DNA]</scope>
    <source>
        <strain evidence="4 5">CCNWXJ 40-4</strain>
    </source>
</reference>
<feature type="domain" description="DUF6596" evidence="3">
    <location>
        <begin position="185"/>
        <end position="284"/>
    </location>
</feature>
<dbReference type="InterPro" id="IPR013324">
    <property type="entry name" value="RNA_pol_sigma_r3/r4-like"/>
</dbReference>
<dbReference type="PANTHER" id="PTHR47756">
    <property type="entry name" value="BLL6612 PROTEIN-RELATED"/>
    <property type="match status" value="1"/>
</dbReference>
<protein>
    <submittedName>
        <fullName evidence="4">RNA polymerase sigma factor</fullName>
    </submittedName>
</protein>
<dbReference type="Pfam" id="PF20239">
    <property type="entry name" value="DUF6596"/>
    <property type="match status" value="1"/>
</dbReference>
<dbReference type="SUPFAM" id="SSF88659">
    <property type="entry name" value="Sigma3 and sigma4 domains of RNA polymerase sigma factors"/>
    <property type="match status" value="1"/>
</dbReference>
<dbReference type="Gene3D" id="1.10.1740.10">
    <property type="match status" value="1"/>
</dbReference>
<proteinExistence type="predicted"/>
<dbReference type="GO" id="GO:0006352">
    <property type="term" value="P:DNA-templated transcription initiation"/>
    <property type="evidence" value="ECO:0007669"/>
    <property type="project" value="InterPro"/>
</dbReference>
<dbReference type="InterPro" id="IPR013249">
    <property type="entry name" value="RNA_pol_sigma70_r4_t2"/>
</dbReference>
<name>A0A6G4WIF8_9HYPH</name>
<organism evidence="4 5">
    <name type="scientific">Allomesorhizobium camelthorni</name>
    <dbReference type="NCBI Taxonomy" id="475069"/>
    <lineage>
        <taxon>Bacteria</taxon>
        <taxon>Pseudomonadati</taxon>
        <taxon>Pseudomonadota</taxon>
        <taxon>Alphaproteobacteria</taxon>
        <taxon>Hyphomicrobiales</taxon>
        <taxon>Phyllobacteriaceae</taxon>
        <taxon>Allomesorhizobium</taxon>
    </lineage>
</organism>
<dbReference type="Proteomes" id="UP001642900">
    <property type="component" value="Unassembled WGS sequence"/>
</dbReference>